<dbReference type="EMBL" id="DF933814">
    <property type="protein sequence ID" value="GAM36302.1"/>
    <property type="molecule type" value="Genomic_DNA"/>
</dbReference>
<accession>A0A510NVN6</accession>
<sequence length="167" mass="20082">MATSQQVYHEARQIFYLYNTFTFHQRFAVPIFLIGIGRENALRLKSVEWRLGDDDQFENHIDIVKSRMLRERDQTQTQSEEEINCWNDEEQFVEMERTIVVPYMLPYQFRDARLRPLDADEDVPDDGFGRRYRFVFIARFHEHGGSMRHGKAGYEMMKLRISRPHSD</sequence>
<keyword evidence="2" id="KW-1185">Reference proteome</keyword>
<protein>
    <submittedName>
        <fullName evidence="1">Uncharacterized protein</fullName>
    </submittedName>
</protein>
<name>A0A510NVN6_TALPI</name>
<dbReference type="Proteomes" id="UP000053095">
    <property type="component" value="Unassembled WGS sequence"/>
</dbReference>
<dbReference type="AlphaFoldDB" id="A0A510NVN6"/>
<evidence type="ECO:0000313" key="1">
    <source>
        <dbReference type="EMBL" id="GAM36302.1"/>
    </source>
</evidence>
<proteinExistence type="predicted"/>
<reference evidence="2" key="1">
    <citation type="journal article" date="2015" name="Genome Announc.">
        <title>Draft genome sequence of Talaromyces cellulolyticus strain Y-94, a source of lignocellulosic biomass-degrading enzymes.</title>
        <authorList>
            <person name="Fujii T."/>
            <person name="Koike H."/>
            <person name="Sawayama S."/>
            <person name="Yano S."/>
            <person name="Inoue H."/>
        </authorList>
    </citation>
    <scope>NUCLEOTIDE SEQUENCE [LARGE SCALE GENOMIC DNA]</scope>
    <source>
        <strain evidence="2">Y-94</strain>
    </source>
</reference>
<organism evidence="1 2">
    <name type="scientific">Talaromyces pinophilus</name>
    <name type="common">Penicillium pinophilum</name>
    <dbReference type="NCBI Taxonomy" id="128442"/>
    <lineage>
        <taxon>Eukaryota</taxon>
        <taxon>Fungi</taxon>
        <taxon>Dikarya</taxon>
        <taxon>Ascomycota</taxon>
        <taxon>Pezizomycotina</taxon>
        <taxon>Eurotiomycetes</taxon>
        <taxon>Eurotiomycetidae</taxon>
        <taxon>Eurotiales</taxon>
        <taxon>Trichocomaceae</taxon>
        <taxon>Talaromyces</taxon>
        <taxon>Talaromyces sect. Talaromyces</taxon>
    </lineage>
</organism>
<evidence type="ECO:0000313" key="2">
    <source>
        <dbReference type="Proteomes" id="UP000053095"/>
    </source>
</evidence>
<gene>
    <name evidence="1" type="ORF">TCE0_018f05289</name>
</gene>